<evidence type="ECO:0000256" key="1">
    <source>
        <dbReference type="ARBA" id="ARBA00001974"/>
    </source>
</evidence>
<dbReference type="RefSeq" id="WP_073057704.1">
    <property type="nucleotide sequence ID" value="NZ_FQUP01000006.1"/>
</dbReference>
<dbReference type="PRINTS" id="PR00420">
    <property type="entry name" value="RNGMNOXGNASE"/>
</dbReference>
<proteinExistence type="predicted"/>
<comment type="cofactor">
    <cofactor evidence="1">
        <name>FAD</name>
        <dbReference type="ChEBI" id="CHEBI:57692"/>
    </cofactor>
</comment>
<dbReference type="SUPFAM" id="SSF51905">
    <property type="entry name" value="FAD/NAD(P)-binding domain"/>
    <property type="match status" value="1"/>
</dbReference>
<dbReference type="Pfam" id="PF01494">
    <property type="entry name" value="FAD_binding_3"/>
    <property type="match status" value="1"/>
</dbReference>
<dbReference type="InterPro" id="IPR002938">
    <property type="entry name" value="FAD-bd"/>
</dbReference>
<dbReference type="EMBL" id="FQUP01000006">
    <property type="protein sequence ID" value="SHG60839.1"/>
    <property type="molecule type" value="Genomic_DNA"/>
</dbReference>
<dbReference type="Gene3D" id="3.30.70.2450">
    <property type="match status" value="1"/>
</dbReference>
<reference evidence="5 6" key="1">
    <citation type="submission" date="2016-11" db="EMBL/GenBank/DDBJ databases">
        <authorList>
            <person name="Jaros S."/>
            <person name="Januszkiewicz K."/>
            <person name="Wedrychowicz H."/>
        </authorList>
    </citation>
    <scope>NUCLEOTIDE SEQUENCE [LARGE SCALE GENOMIC DNA]</scope>
    <source>
        <strain evidence="5 6">DSM 19436</strain>
    </source>
</reference>
<feature type="domain" description="FAD-binding" evidence="4">
    <location>
        <begin position="5"/>
        <end position="338"/>
    </location>
</feature>
<keyword evidence="2" id="KW-0285">Flavoprotein</keyword>
<keyword evidence="3" id="KW-0274">FAD</keyword>
<evidence type="ECO:0000313" key="6">
    <source>
        <dbReference type="Proteomes" id="UP000184485"/>
    </source>
</evidence>
<dbReference type="GO" id="GO:0016709">
    <property type="term" value="F:oxidoreductase activity, acting on paired donors, with incorporation or reduction of molecular oxygen, NAD(P)H as one donor, and incorporation of one atom of oxygen"/>
    <property type="evidence" value="ECO:0007669"/>
    <property type="project" value="UniProtKB-ARBA"/>
</dbReference>
<dbReference type="PANTHER" id="PTHR43004">
    <property type="entry name" value="TRK SYSTEM POTASSIUM UPTAKE PROTEIN"/>
    <property type="match status" value="1"/>
</dbReference>
<evidence type="ECO:0000256" key="3">
    <source>
        <dbReference type="ARBA" id="ARBA00022827"/>
    </source>
</evidence>
<keyword evidence="6" id="KW-1185">Reference proteome</keyword>
<accession>A0A1M5L7V9</accession>
<evidence type="ECO:0000313" key="5">
    <source>
        <dbReference type="EMBL" id="SHG60839.1"/>
    </source>
</evidence>
<dbReference type="AlphaFoldDB" id="A0A1M5L7V9"/>
<dbReference type="InterPro" id="IPR050641">
    <property type="entry name" value="RIFMO-like"/>
</dbReference>
<dbReference type="GO" id="GO:0071949">
    <property type="term" value="F:FAD binding"/>
    <property type="evidence" value="ECO:0007669"/>
    <property type="project" value="InterPro"/>
</dbReference>
<organism evidence="5 6">
    <name type="scientific">Kaistia soli DSM 19436</name>
    <dbReference type="NCBI Taxonomy" id="1122133"/>
    <lineage>
        <taxon>Bacteria</taxon>
        <taxon>Pseudomonadati</taxon>
        <taxon>Pseudomonadota</taxon>
        <taxon>Alphaproteobacteria</taxon>
        <taxon>Hyphomicrobiales</taxon>
        <taxon>Kaistiaceae</taxon>
        <taxon>Kaistia</taxon>
    </lineage>
</organism>
<dbReference type="InterPro" id="IPR036188">
    <property type="entry name" value="FAD/NAD-bd_sf"/>
</dbReference>
<name>A0A1M5L7V9_9HYPH</name>
<dbReference type="OrthoDB" id="9791689at2"/>
<dbReference type="Proteomes" id="UP000184485">
    <property type="component" value="Unassembled WGS sequence"/>
</dbReference>
<evidence type="ECO:0000259" key="4">
    <source>
        <dbReference type="Pfam" id="PF01494"/>
    </source>
</evidence>
<protein>
    <submittedName>
        <fullName evidence="5">2-polyprenyl-6-methoxyphenol hydroxylase</fullName>
    </submittedName>
</protein>
<dbReference type="Gene3D" id="3.50.50.60">
    <property type="entry name" value="FAD/NAD(P)-binding domain"/>
    <property type="match status" value="1"/>
</dbReference>
<gene>
    <name evidence="5" type="ORF">SAMN02745157_4514</name>
</gene>
<dbReference type="STRING" id="1122133.SAMN02745157_4514"/>
<dbReference type="PANTHER" id="PTHR43004:SF19">
    <property type="entry name" value="BINDING MONOOXYGENASE, PUTATIVE (JCVI)-RELATED"/>
    <property type="match status" value="1"/>
</dbReference>
<sequence>MVPLQTDVLIVGAGPTGLALATALQQEGVDHLLVDALETAQNTSRAGVVHPHTLEMLSRIGVAAPLSDEGMTVTDFTVRDRDQPLLGISYAALPSAFQHMLLVPQSTTEAVLQARLVDLGGDVHRGIAALGVTTDASGAAVQVKTAEGERTIHARYVVGADGMNSVIREAAGIAFQGAAYGESFVLADVFMDWPMGNSEVSLFFSPAGLVVVAPLPNGSYRVVATVDDAPAVPGIDLIQHLLDVRGPEARRARVTDMAWSSRFRVHHRLADTYRKGPILLMGDAAHVHSPAGGQGMNAGLVDAIVLGEALTRVVRDGAPDGVLDDYAATRRPAAQLVLGLASRLTRMATVRSGIARRIRNIVLRILNRVPPFKRNLSLALSGISRRKYSVLPDRQPLAMPCTPAPCAVVTRPVAAP</sequence>
<evidence type="ECO:0000256" key="2">
    <source>
        <dbReference type="ARBA" id="ARBA00022630"/>
    </source>
</evidence>